<accession>A0A6G4QZJ6</accession>
<comment type="caution">
    <text evidence="2">The sequence shown here is derived from an EMBL/GenBank/DDBJ whole genome shotgun (WGS) entry which is preliminary data.</text>
</comment>
<dbReference type="AlphaFoldDB" id="A0A6G4QZJ6"/>
<evidence type="ECO:0000313" key="2">
    <source>
        <dbReference type="EMBL" id="NGM50887.1"/>
    </source>
</evidence>
<name>A0A6G4QZJ6_9CAUL</name>
<dbReference type="EMBL" id="JAAKGT010000006">
    <property type="protein sequence ID" value="NGM50887.1"/>
    <property type="molecule type" value="Genomic_DNA"/>
</dbReference>
<keyword evidence="1" id="KW-1133">Transmembrane helix</keyword>
<feature type="transmembrane region" description="Helical" evidence="1">
    <location>
        <begin position="40"/>
        <end position="59"/>
    </location>
</feature>
<protein>
    <submittedName>
        <fullName evidence="2">Uncharacterized protein</fullName>
    </submittedName>
</protein>
<evidence type="ECO:0000256" key="1">
    <source>
        <dbReference type="SAM" id="Phobius"/>
    </source>
</evidence>
<proteinExistence type="predicted"/>
<keyword evidence="1" id="KW-0472">Membrane</keyword>
<keyword evidence="1" id="KW-0812">Transmembrane</keyword>
<dbReference type="RefSeq" id="WP_165259807.1">
    <property type="nucleotide sequence ID" value="NZ_JAAKGT010000006.1"/>
</dbReference>
<gene>
    <name evidence="2" type="ORF">G5B46_14835</name>
</gene>
<organism evidence="2">
    <name type="scientific">Caulobacter sp. 602-2</name>
    <dbReference type="NCBI Taxonomy" id="2710887"/>
    <lineage>
        <taxon>Bacteria</taxon>
        <taxon>Pseudomonadati</taxon>
        <taxon>Pseudomonadota</taxon>
        <taxon>Alphaproteobacteria</taxon>
        <taxon>Caulobacterales</taxon>
        <taxon>Caulobacteraceae</taxon>
        <taxon>Caulobacter</taxon>
    </lineage>
</organism>
<reference evidence="2" key="1">
    <citation type="submission" date="2020-02" db="EMBL/GenBank/DDBJ databases">
        <authorList>
            <person name="Gao J."/>
            <person name="Sun J."/>
        </authorList>
    </citation>
    <scope>NUCLEOTIDE SEQUENCE</scope>
    <source>
        <strain evidence="2">602-2</strain>
    </source>
</reference>
<sequence length="60" mass="6182">MRAVLHQAAPQGLILPLGILLLKSEGPAVAADPIRFSIGWLVVASLTLAGSVLWLGPGLI</sequence>